<feature type="transmembrane region" description="Helical" evidence="1">
    <location>
        <begin position="97"/>
        <end position="116"/>
    </location>
</feature>
<dbReference type="Proteomes" id="UP000000322">
    <property type="component" value="Chromosome"/>
</dbReference>
<dbReference type="OrthoDB" id="3391117at2"/>
<dbReference type="AlphaFoldDB" id="D1BDG6"/>
<gene>
    <name evidence="2" type="ordered locus">Sked_10820</name>
</gene>
<evidence type="ECO:0000313" key="2">
    <source>
        <dbReference type="EMBL" id="ACZ21028.1"/>
    </source>
</evidence>
<dbReference type="eggNOG" id="ENOG502ZMHB">
    <property type="taxonomic scope" value="Bacteria"/>
</dbReference>
<dbReference type="EMBL" id="CP001819">
    <property type="protein sequence ID" value="ACZ21028.1"/>
    <property type="molecule type" value="Genomic_DNA"/>
</dbReference>
<evidence type="ECO:0000256" key="1">
    <source>
        <dbReference type="SAM" id="Phobius"/>
    </source>
</evidence>
<dbReference type="KEGG" id="ske:Sked_10820"/>
<name>D1BDG6_SANKS</name>
<keyword evidence="1" id="KW-1133">Transmembrane helix</keyword>
<dbReference type="STRING" id="446469.Sked_10820"/>
<keyword evidence="1" id="KW-0812">Transmembrane</keyword>
<dbReference type="RefSeq" id="WP_012866097.1">
    <property type="nucleotide sequence ID" value="NC_013521.1"/>
</dbReference>
<feature type="transmembrane region" description="Helical" evidence="1">
    <location>
        <begin position="12"/>
        <end position="33"/>
    </location>
</feature>
<feature type="transmembrane region" description="Helical" evidence="1">
    <location>
        <begin position="45"/>
        <end position="64"/>
    </location>
</feature>
<reference evidence="2 3" key="1">
    <citation type="journal article" date="2009" name="Stand. Genomic Sci.">
        <title>Complete genome sequence of Sanguibacter keddieii type strain (ST-74).</title>
        <authorList>
            <person name="Ivanova N."/>
            <person name="Sikorski J."/>
            <person name="Sims D."/>
            <person name="Brettin T."/>
            <person name="Detter J.C."/>
            <person name="Han C."/>
            <person name="Lapidus A."/>
            <person name="Copeland A."/>
            <person name="Glavina Del Rio T."/>
            <person name="Nolan M."/>
            <person name="Chen F."/>
            <person name="Lucas S."/>
            <person name="Tice H."/>
            <person name="Cheng J.F."/>
            <person name="Bruce D."/>
            <person name="Goodwin L."/>
            <person name="Pitluck S."/>
            <person name="Pati A."/>
            <person name="Mavromatis K."/>
            <person name="Chen A."/>
            <person name="Palaniappan K."/>
            <person name="D'haeseleer P."/>
            <person name="Chain P."/>
            <person name="Bristow J."/>
            <person name="Eisen J.A."/>
            <person name="Markowitz V."/>
            <person name="Hugenholtz P."/>
            <person name="Goker M."/>
            <person name="Pukall R."/>
            <person name="Klenk H.P."/>
            <person name="Kyrpides N.C."/>
        </authorList>
    </citation>
    <scope>NUCLEOTIDE SEQUENCE [LARGE SCALE GENOMIC DNA]</scope>
    <source>
        <strain evidence="3">ATCC 51767 / DSM 10542 / NCFB 3025 / ST-74</strain>
    </source>
</reference>
<keyword evidence="1" id="KW-0472">Membrane</keyword>
<feature type="transmembrane region" description="Helical" evidence="1">
    <location>
        <begin position="122"/>
        <end position="142"/>
    </location>
</feature>
<accession>D1BDG6</accession>
<organism evidence="2 3">
    <name type="scientific">Sanguibacter keddieii (strain ATCC 51767 / DSM 10542 / NCFB 3025 / ST-74)</name>
    <dbReference type="NCBI Taxonomy" id="446469"/>
    <lineage>
        <taxon>Bacteria</taxon>
        <taxon>Bacillati</taxon>
        <taxon>Actinomycetota</taxon>
        <taxon>Actinomycetes</taxon>
        <taxon>Micrococcales</taxon>
        <taxon>Sanguibacteraceae</taxon>
        <taxon>Sanguibacter</taxon>
    </lineage>
</organism>
<evidence type="ECO:0000313" key="3">
    <source>
        <dbReference type="Proteomes" id="UP000000322"/>
    </source>
</evidence>
<proteinExistence type="predicted"/>
<dbReference type="HOGENOM" id="CLU_1802622_0_0_11"/>
<protein>
    <submittedName>
        <fullName evidence="2">Uncharacterized protein</fullName>
    </submittedName>
</protein>
<sequence>MSTPETTRSKTALYLSLAALGAIVAVVSIWMLLRSNDSDTAQSMAKGVLQGGAVGAALGLLAIWRALRRPDKAKAGDRIAAGLADERDRSVWRRSTSILGTAALPLCGAAAVATGLGAPVDAVMAILLWTQLVLLVVSVAVIDRRS</sequence>
<keyword evidence="3" id="KW-1185">Reference proteome</keyword>